<name>A0A2T3AE56_9PEZI</name>
<gene>
    <name evidence="1" type="ORF">BD289DRAFT_166468</name>
</gene>
<organism evidence="1 2">
    <name type="scientific">Coniella lustricola</name>
    <dbReference type="NCBI Taxonomy" id="2025994"/>
    <lineage>
        <taxon>Eukaryota</taxon>
        <taxon>Fungi</taxon>
        <taxon>Dikarya</taxon>
        <taxon>Ascomycota</taxon>
        <taxon>Pezizomycotina</taxon>
        <taxon>Sordariomycetes</taxon>
        <taxon>Sordariomycetidae</taxon>
        <taxon>Diaporthales</taxon>
        <taxon>Schizoparmaceae</taxon>
        <taxon>Coniella</taxon>
    </lineage>
</organism>
<dbReference type="AlphaFoldDB" id="A0A2T3AE56"/>
<dbReference type="EMBL" id="KZ678403">
    <property type="protein sequence ID" value="PSR93917.1"/>
    <property type="molecule type" value="Genomic_DNA"/>
</dbReference>
<reference evidence="1 2" key="1">
    <citation type="journal article" date="2018" name="Mycol. Prog.">
        <title>Coniella lustricola, a new species from submerged detritus.</title>
        <authorList>
            <person name="Raudabaugh D.B."/>
            <person name="Iturriaga T."/>
            <person name="Carver A."/>
            <person name="Mondo S."/>
            <person name="Pangilinan J."/>
            <person name="Lipzen A."/>
            <person name="He G."/>
            <person name="Amirebrahimi M."/>
            <person name="Grigoriev I.V."/>
            <person name="Miller A.N."/>
        </authorList>
    </citation>
    <scope>NUCLEOTIDE SEQUENCE [LARGE SCALE GENOMIC DNA]</scope>
    <source>
        <strain evidence="1 2">B22-T-1</strain>
    </source>
</reference>
<evidence type="ECO:0000313" key="2">
    <source>
        <dbReference type="Proteomes" id="UP000241462"/>
    </source>
</evidence>
<accession>A0A2T3AE56</accession>
<evidence type="ECO:0000313" key="1">
    <source>
        <dbReference type="EMBL" id="PSR93917.1"/>
    </source>
</evidence>
<dbReference type="Proteomes" id="UP000241462">
    <property type="component" value="Unassembled WGS sequence"/>
</dbReference>
<keyword evidence="2" id="KW-1185">Reference proteome</keyword>
<sequence length="161" mass="17656">MPEVVGVRAFEKTCVKARACADKWFRLEVQKVFWVDSWRVSRKGAGGTVSTVSTVPMPMPMSVSVGRIETWQQQSTRATSYLPGLLLHKKGGPMLFCSFPAVPELLCIVLPNGGCKLPFQIQIQRHGSLKLSVLKSYSTACASTGKAKQGGRARERTNQEA</sequence>
<protein>
    <submittedName>
        <fullName evidence="1">Uncharacterized protein</fullName>
    </submittedName>
</protein>
<dbReference type="InParanoid" id="A0A2T3AE56"/>
<proteinExistence type="predicted"/>